<keyword evidence="2" id="KW-1185">Reference proteome</keyword>
<sequence>MVIVRRLSEELSWNTRLLCYAFSLMEQTLNGTTIVVYADILVAIAGYQRFDLIRKVNLFLRVDGYKILRCGEEGKSVKCGKACDCIREYALSMRLASGLGIVYTLEGGGNPLSNSMVHH</sequence>
<evidence type="ECO:0000313" key="2">
    <source>
        <dbReference type="Proteomes" id="UP000092460"/>
    </source>
</evidence>
<dbReference type="EnsemblMetazoa" id="GPPI031586-RA">
    <property type="protein sequence ID" value="GPPI031586-PA"/>
    <property type="gene ID" value="GPPI031586"/>
</dbReference>
<dbReference type="EMBL" id="JXJN01015178">
    <property type="status" value="NOT_ANNOTATED_CDS"/>
    <property type="molecule type" value="Genomic_DNA"/>
</dbReference>
<reference evidence="2" key="1">
    <citation type="submission" date="2015-01" db="EMBL/GenBank/DDBJ databases">
        <authorList>
            <person name="Aksoy S."/>
            <person name="Warren W."/>
            <person name="Wilson R.K."/>
        </authorList>
    </citation>
    <scope>NUCLEOTIDE SEQUENCE [LARGE SCALE GENOMIC DNA]</scope>
    <source>
        <strain evidence="2">IAEA</strain>
    </source>
</reference>
<dbReference type="VEuPathDB" id="VectorBase:GPPI031586"/>
<proteinExistence type="predicted"/>
<accession>A0A1B0BIU9</accession>
<dbReference type="Proteomes" id="UP000092460">
    <property type="component" value="Unassembled WGS sequence"/>
</dbReference>
<organism evidence="1 2">
    <name type="scientific">Glossina palpalis gambiensis</name>
    <dbReference type="NCBI Taxonomy" id="67801"/>
    <lineage>
        <taxon>Eukaryota</taxon>
        <taxon>Metazoa</taxon>
        <taxon>Ecdysozoa</taxon>
        <taxon>Arthropoda</taxon>
        <taxon>Hexapoda</taxon>
        <taxon>Insecta</taxon>
        <taxon>Pterygota</taxon>
        <taxon>Neoptera</taxon>
        <taxon>Endopterygota</taxon>
        <taxon>Diptera</taxon>
        <taxon>Brachycera</taxon>
        <taxon>Muscomorpha</taxon>
        <taxon>Hippoboscoidea</taxon>
        <taxon>Glossinidae</taxon>
        <taxon>Glossina</taxon>
    </lineage>
</organism>
<evidence type="ECO:0000313" key="1">
    <source>
        <dbReference type="EnsemblMetazoa" id="GPPI031586-PA"/>
    </source>
</evidence>
<reference evidence="1" key="2">
    <citation type="submission" date="2020-05" db="UniProtKB">
        <authorList>
            <consortium name="EnsemblMetazoa"/>
        </authorList>
    </citation>
    <scope>IDENTIFICATION</scope>
    <source>
        <strain evidence="1">IAEA</strain>
    </source>
</reference>
<protein>
    <submittedName>
        <fullName evidence="1">Uncharacterized protein</fullName>
    </submittedName>
</protein>
<name>A0A1B0BIU9_9MUSC</name>
<dbReference type="AlphaFoldDB" id="A0A1B0BIU9"/>